<dbReference type="Proteomes" id="UP000646844">
    <property type="component" value="Unassembled WGS sequence"/>
</dbReference>
<dbReference type="EMBL" id="DUJO01000003">
    <property type="protein sequence ID" value="HII72960.1"/>
    <property type="molecule type" value="Genomic_DNA"/>
</dbReference>
<dbReference type="RefSeq" id="WP_010980206.1">
    <property type="nucleotide sequence ID" value="NZ_BAABQO010000001.1"/>
</dbReference>
<dbReference type="GeneID" id="1460199"/>
<comment type="caution">
    <text evidence="1">The sequence shown here is derived from an EMBL/GenBank/DDBJ whole genome shotgun (WGS) entry which is preliminary data.</text>
</comment>
<sequence length="234" mass="27229">MDFAEIVRLLRVIGPNIRLLSKLSKIEESVLYDFLSKIQSLKFTPITKISTLSICEKGIIRRSIKNNKGLALEGDFEVKEIRNYSGIPTMYNFLLDEWDLSLEVKSDYVSVYPHEFDKIEIISSLKSLSLKEPLLSMIRASSIKGFIVDYGKRDFYIDVLTFDTDIVDSLQYIPFIRIGFLLKDSEDLPFYLIELFVPEKYLTFTIKIIRYICETKKCQILIATDNFWSSKKII</sequence>
<accession>A0A832T6C8</accession>
<organism evidence="1 2">
    <name type="scientific">Sulfurisphaera tokodaii</name>
    <dbReference type="NCBI Taxonomy" id="111955"/>
    <lineage>
        <taxon>Archaea</taxon>
        <taxon>Thermoproteota</taxon>
        <taxon>Thermoprotei</taxon>
        <taxon>Sulfolobales</taxon>
        <taxon>Sulfolobaceae</taxon>
        <taxon>Sulfurisphaera</taxon>
    </lineage>
</organism>
<dbReference type="AlphaFoldDB" id="A0A832T6C8"/>
<name>A0A832T6C8_9CREN</name>
<reference evidence="1" key="1">
    <citation type="journal article" date="2020" name="bioRxiv">
        <title>A rank-normalized archaeal taxonomy based on genome phylogeny resolves widespread incomplete and uneven classifications.</title>
        <authorList>
            <person name="Rinke C."/>
            <person name="Chuvochina M."/>
            <person name="Mussig A.J."/>
            <person name="Chaumeil P.-A."/>
            <person name="Waite D.W."/>
            <person name="Whitman W.B."/>
            <person name="Parks D.H."/>
            <person name="Hugenholtz P."/>
        </authorList>
    </citation>
    <scope>NUCLEOTIDE SEQUENCE</scope>
    <source>
        <strain evidence="1">UBA8838</strain>
    </source>
</reference>
<proteinExistence type="predicted"/>
<gene>
    <name evidence="1" type="ORF">HA332_00810</name>
</gene>
<dbReference type="OMA" id="YICETKK"/>
<evidence type="ECO:0000313" key="1">
    <source>
        <dbReference type="EMBL" id="HII72960.1"/>
    </source>
</evidence>
<evidence type="ECO:0000313" key="2">
    <source>
        <dbReference type="Proteomes" id="UP000646844"/>
    </source>
</evidence>
<protein>
    <submittedName>
        <fullName evidence="1">Uncharacterized protein</fullName>
    </submittedName>
</protein>